<dbReference type="InterPro" id="IPR031968">
    <property type="entry name" value="VASt"/>
</dbReference>
<dbReference type="GO" id="GO:0005886">
    <property type="term" value="C:plasma membrane"/>
    <property type="evidence" value="ECO:0007669"/>
    <property type="project" value="TreeGrafter"/>
</dbReference>
<dbReference type="GO" id="GO:0005789">
    <property type="term" value="C:endoplasmic reticulum membrane"/>
    <property type="evidence" value="ECO:0007669"/>
    <property type="project" value="TreeGrafter"/>
</dbReference>
<name>A0A0C9TIS9_PAXIN</name>
<dbReference type="EMBL" id="KN819985">
    <property type="protein sequence ID" value="KIJ07191.1"/>
    <property type="molecule type" value="Genomic_DNA"/>
</dbReference>
<organism evidence="8 9">
    <name type="scientific">Paxillus involutus ATCC 200175</name>
    <dbReference type="NCBI Taxonomy" id="664439"/>
    <lineage>
        <taxon>Eukaryota</taxon>
        <taxon>Fungi</taxon>
        <taxon>Dikarya</taxon>
        <taxon>Basidiomycota</taxon>
        <taxon>Agaricomycotina</taxon>
        <taxon>Agaricomycetes</taxon>
        <taxon>Agaricomycetidae</taxon>
        <taxon>Boletales</taxon>
        <taxon>Paxilineae</taxon>
        <taxon>Paxillaceae</taxon>
        <taxon>Paxillus</taxon>
    </lineage>
</organism>
<protein>
    <recommendedName>
        <fullName evidence="7">VASt domain-containing protein</fullName>
    </recommendedName>
</protein>
<dbReference type="GO" id="GO:0032934">
    <property type="term" value="F:sterol binding"/>
    <property type="evidence" value="ECO:0007669"/>
    <property type="project" value="TreeGrafter"/>
</dbReference>
<feature type="non-terminal residue" evidence="8">
    <location>
        <position position="320"/>
    </location>
</feature>
<dbReference type="InterPro" id="IPR011993">
    <property type="entry name" value="PH-like_dom_sf"/>
</dbReference>
<sequence>MAPNFFSKLVKKLQAPTPSSSNGSPPKESQVLESLRTTSTTGRPHSQTTSHPTSAHLSPRTFGDELSSEEDSGSDDKLDLDAQDIQVTGFAVANNKRNADFHELFPSIPEGDYLIEDYGCTIQREIQIQGRLYISENHICFYANIFGWVTDFYIPMREITGLEKKMTAFAIPNAIQITTRRATYTFASFLSRDTTHDVIANIWQLALPGDNLELPGSRNSSMICLPGVSDETGEEATPEAGLNTVTHCSCSKNGGHLSEIALETVLPGTPDKIYNLMFANGFIKDFMKVHQKFIDVQMSDWAPISQGSNLFQRNMSYIRP</sequence>
<feature type="domain" description="VASt" evidence="7">
    <location>
        <begin position="256"/>
        <end position="320"/>
    </location>
</feature>
<dbReference type="Pfam" id="PF16016">
    <property type="entry name" value="VASt"/>
    <property type="match status" value="1"/>
</dbReference>
<evidence type="ECO:0000313" key="8">
    <source>
        <dbReference type="EMBL" id="KIJ07191.1"/>
    </source>
</evidence>
<keyword evidence="5" id="KW-0472">Membrane</keyword>
<comment type="subcellular location">
    <subcellularLocation>
        <location evidence="1">Membrane</location>
        <topology evidence="1">Single-pass membrane protein</topology>
    </subcellularLocation>
</comment>
<reference evidence="9" key="2">
    <citation type="submission" date="2015-01" db="EMBL/GenBank/DDBJ databases">
        <title>Evolutionary Origins and Diversification of the Mycorrhizal Mutualists.</title>
        <authorList>
            <consortium name="DOE Joint Genome Institute"/>
            <consortium name="Mycorrhizal Genomics Consortium"/>
            <person name="Kohler A."/>
            <person name="Kuo A."/>
            <person name="Nagy L.G."/>
            <person name="Floudas D."/>
            <person name="Copeland A."/>
            <person name="Barry K.W."/>
            <person name="Cichocki N."/>
            <person name="Veneault-Fourrey C."/>
            <person name="LaButti K."/>
            <person name="Lindquist E.A."/>
            <person name="Lipzen A."/>
            <person name="Lundell T."/>
            <person name="Morin E."/>
            <person name="Murat C."/>
            <person name="Riley R."/>
            <person name="Ohm R."/>
            <person name="Sun H."/>
            <person name="Tunlid A."/>
            <person name="Henrissat B."/>
            <person name="Grigoriev I.V."/>
            <person name="Hibbett D.S."/>
            <person name="Martin F."/>
        </authorList>
    </citation>
    <scope>NUCLEOTIDE SEQUENCE [LARGE SCALE GENOMIC DNA]</scope>
    <source>
        <strain evidence="9">ATCC 200175</strain>
    </source>
</reference>
<dbReference type="HOGENOM" id="CLU_870335_0_0_1"/>
<dbReference type="InterPro" id="IPR051482">
    <property type="entry name" value="Cholesterol_transport"/>
</dbReference>
<keyword evidence="4" id="KW-1133">Transmembrane helix</keyword>
<dbReference type="GO" id="GO:0032366">
    <property type="term" value="P:intracellular sterol transport"/>
    <property type="evidence" value="ECO:0007669"/>
    <property type="project" value="TreeGrafter"/>
</dbReference>
<dbReference type="CDD" id="cd13220">
    <property type="entry name" value="PH-GRAM_GRAMDC"/>
    <property type="match status" value="1"/>
</dbReference>
<keyword evidence="3" id="KW-0812">Transmembrane</keyword>
<evidence type="ECO:0000256" key="5">
    <source>
        <dbReference type="ARBA" id="ARBA00023136"/>
    </source>
</evidence>
<evidence type="ECO:0000259" key="7">
    <source>
        <dbReference type="PROSITE" id="PS51778"/>
    </source>
</evidence>
<gene>
    <name evidence="8" type="ORF">PAXINDRAFT_103063</name>
</gene>
<dbReference type="GO" id="GO:0005739">
    <property type="term" value="C:mitochondrion"/>
    <property type="evidence" value="ECO:0007669"/>
    <property type="project" value="TreeGrafter"/>
</dbReference>
<evidence type="ECO:0000256" key="3">
    <source>
        <dbReference type="ARBA" id="ARBA00022692"/>
    </source>
</evidence>
<accession>A0A0C9TIS9</accession>
<keyword evidence="9" id="KW-1185">Reference proteome</keyword>
<evidence type="ECO:0000256" key="4">
    <source>
        <dbReference type="ARBA" id="ARBA00022989"/>
    </source>
</evidence>
<reference evidence="8 9" key="1">
    <citation type="submission" date="2014-06" db="EMBL/GenBank/DDBJ databases">
        <authorList>
            <consortium name="DOE Joint Genome Institute"/>
            <person name="Kuo A."/>
            <person name="Kohler A."/>
            <person name="Nagy L.G."/>
            <person name="Floudas D."/>
            <person name="Copeland A."/>
            <person name="Barry K.W."/>
            <person name="Cichocki N."/>
            <person name="Veneault-Fourrey C."/>
            <person name="LaButti K."/>
            <person name="Lindquist E.A."/>
            <person name="Lipzen A."/>
            <person name="Lundell T."/>
            <person name="Morin E."/>
            <person name="Murat C."/>
            <person name="Sun H."/>
            <person name="Tunlid A."/>
            <person name="Henrissat B."/>
            <person name="Grigoriev I.V."/>
            <person name="Hibbett D.S."/>
            <person name="Martin F."/>
            <person name="Nordberg H.P."/>
            <person name="Cantor M.N."/>
            <person name="Hua S.X."/>
        </authorList>
    </citation>
    <scope>NUCLEOTIDE SEQUENCE [LARGE SCALE GENOMIC DNA]</scope>
    <source>
        <strain evidence="8 9">ATCC 200175</strain>
    </source>
</reference>
<dbReference type="GO" id="GO:0032541">
    <property type="term" value="C:cortical endoplasmic reticulum"/>
    <property type="evidence" value="ECO:0007669"/>
    <property type="project" value="TreeGrafter"/>
</dbReference>
<evidence type="ECO:0000256" key="2">
    <source>
        <dbReference type="ARBA" id="ARBA00006582"/>
    </source>
</evidence>
<dbReference type="PROSITE" id="PS51778">
    <property type="entry name" value="VAST"/>
    <property type="match status" value="1"/>
</dbReference>
<dbReference type="Pfam" id="PF02893">
    <property type="entry name" value="GRAM"/>
    <property type="match status" value="1"/>
</dbReference>
<dbReference type="PANTHER" id="PTHR23319">
    <property type="entry name" value="GRAM DOMAIN CONTAINING 1B, ISOFORM E"/>
    <property type="match status" value="1"/>
</dbReference>
<dbReference type="InterPro" id="IPR004182">
    <property type="entry name" value="GRAM"/>
</dbReference>
<dbReference type="SMART" id="SM00568">
    <property type="entry name" value="GRAM"/>
    <property type="match status" value="1"/>
</dbReference>
<dbReference type="Gene3D" id="2.30.29.30">
    <property type="entry name" value="Pleckstrin-homology domain (PH domain)/Phosphotyrosine-binding domain (PTB)"/>
    <property type="match status" value="1"/>
</dbReference>
<evidence type="ECO:0000256" key="1">
    <source>
        <dbReference type="ARBA" id="ARBA00004167"/>
    </source>
</evidence>
<dbReference type="OrthoDB" id="2162691at2759"/>
<feature type="region of interest" description="Disordered" evidence="6">
    <location>
        <begin position="1"/>
        <end position="77"/>
    </location>
</feature>
<feature type="compositionally biased region" description="Polar residues" evidence="6">
    <location>
        <begin position="31"/>
        <end position="56"/>
    </location>
</feature>
<dbReference type="GO" id="GO:0140268">
    <property type="term" value="C:endoplasmic reticulum-plasma membrane contact site"/>
    <property type="evidence" value="ECO:0007669"/>
    <property type="project" value="TreeGrafter"/>
</dbReference>
<proteinExistence type="inferred from homology"/>
<dbReference type="AlphaFoldDB" id="A0A0C9TIS9"/>
<evidence type="ECO:0000256" key="6">
    <source>
        <dbReference type="SAM" id="MobiDB-lite"/>
    </source>
</evidence>
<dbReference type="Proteomes" id="UP000053647">
    <property type="component" value="Unassembled WGS sequence"/>
</dbReference>
<comment type="similarity">
    <text evidence="2">Belongs to the YSP2 family.</text>
</comment>
<evidence type="ECO:0000313" key="9">
    <source>
        <dbReference type="Proteomes" id="UP000053647"/>
    </source>
</evidence>
<dbReference type="PANTHER" id="PTHR23319:SF4">
    <property type="entry name" value="GRAM DOMAIN CONTAINING 1B, ISOFORM E"/>
    <property type="match status" value="1"/>
</dbReference>
<dbReference type="GO" id="GO:0120015">
    <property type="term" value="F:sterol transfer activity"/>
    <property type="evidence" value="ECO:0007669"/>
    <property type="project" value="TreeGrafter"/>
</dbReference>